<dbReference type="SUPFAM" id="SSF53328">
    <property type="entry name" value="Formyltransferase"/>
    <property type="match status" value="1"/>
</dbReference>
<evidence type="ECO:0000256" key="3">
    <source>
        <dbReference type="ARBA" id="ARBA00022755"/>
    </source>
</evidence>
<comment type="function">
    <text evidence="6">Catalyzes the transfer of a formyl group from 10-formyltetrahydrofolate to 5-phospho-ribosyl-glycinamide (GAR), producing 5-phospho-ribosyl-N-formylglycinamide (FGAR) and tetrahydrofolate.</text>
</comment>
<dbReference type="GO" id="GO:0006189">
    <property type="term" value="P:'de novo' IMP biosynthetic process"/>
    <property type="evidence" value="ECO:0007669"/>
    <property type="project" value="UniProtKB-UniRule"/>
</dbReference>
<dbReference type="PANTHER" id="PTHR43369:SF2">
    <property type="entry name" value="PHOSPHORIBOSYLGLYCINAMIDE FORMYLTRANSFERASE"/>
    <property type="match status" value="1"/>
</dbReference>
<protein>
    <recommendedName>
        <fullName evidence="6">Phosphoribosylglycinamide formyltransferase</fullName>
        <ecNumber evidence="6">2.1.2.2</ecNumber>
    </recommendedName>
    <alternativeName>
        <fullName evidence="6">5'-phosphoribosylglycinamide transformylase</fullName>
    </alternativeName>
    <alternativeName>
        <fullName evidence="6">GAR transformylase</fullName>
        <shortName evidence="6">GART</shortName>
    </alternativeName>
</protein>
<dbReference type="CDD" id="cd08645">
    <property type="entry name" value="FMT_core_GART"/>
    <property type="match status" value="1"/>
</dbReference>
<evidence type="ECO:0000313" key="8">
    <source>
        <dbReference type="EMBL" id="AQS50824.1"/>
    </source>
</evidence>
<evidence type="ECO:0000256" key="5">
    <source>
        <dbReference type="ARBA" id="ARBA00047664"/>
    </source>
</evidence>
<keyword evidence="3 6" id="KW-0658">Purine biosynthesis</keyword>
<gene>
    <name evidence="6" type="primary">purN</name>
    <name evidence="8" type="ORF">PAEH1_03215</name>
</gene>
<dbReference type="EMBL" id="CP019697">
    <property type="protein sequence ID" value="AQS50824.1"/>
    <property type="molecule type" value="Genomic_DNA"/>
</dbReference>
<dbReference type="KEGG" id="phn:PAEH1_03215"/>
<dbReference type="AlphaFoldDB" id="A0A1U9JYK1"/>
<dbReference type="PANTHER" id="PTHR43369">
    <property type="entry name" value="PHOSPHORIBOSYLGLYCINAMIDE FORMYLTRANSFERASE"/>
    <property type="match status" value="1"/>
</dbReference>
<dbReference type="InterPro" id="IPR004607">
    <property type="entry name" value="GART"/>
</dbReference>
<dbReference type="STRING" id="643674.PAEH1_03215"/>
<evidence type="ECO:0000256" key="6">
    <source>
        <dbReference type="HAMAP-Rule" id="MF_01930"/>
    </source>
</evidence>
<sequence length="216" mass="24364">MTDSNKKCRIVILISGRGSTMQSIVETIKNKQLNAEVVAVIANKAEAQGIQWAEQYGLSTQVLEHKQFANRQQFDAQLATVIHEYRPDYVLLAGFMRILTPEFVAQFEDRLINIHPSLLPLFPGLNTHQQAIDAGLQWHGCTVHFVTAVLDHGPIIAQGIVPVHHDDDANQLARRLLDIEHRVYNEVIQWLIDGRVQRLDDGRVQVLGVSHRAFAL</sequence>
<dbReference type="Proteomes" id="UP000189369">
    <property type="component" value="Chromosome"/>
</dbReference>
<dbReference type="EC" id="2.1.2.2" evidence="6"/>
<comment type="caution">
    <text evidence="6">Lacks conserved residue(s) required for the propagation of feature annotation.</text>
</comment>
<dbReference type="InterPro" id="IPR002376">
    <property type="entry name" value="Formyl_transf_N"/>
</dbReference>
<evidence type="ECO:0000313" key="9">
    <source>
        <dbReference type="Proteomes" id="UP000189369"/>
    </source>
</evidence>
<comment type="similarity">
    <text evidence="4 6">Belongs to the GART family.</text>
</comment>
<evidence type="ECO:0000256" key="2">
    <source>
        <dbReference type="ARBA" id="ARBA00022679"/>
    </source>
</evidence>
<dbReference type="GO" id="GO:0004644">
    <property type="term" value="F:phosphoribosylglycinamide formyltransferase activity"/>
    <property type="evidence" value="ECO:0007669"/>
    <property type="project" value="UniProtKB-UniRule"/>
</dbReference>
<dbReference type="Gene3D" id="3.40.50.170">
    <property type="entry name" value="Formyl transferase, N-terminal domain"/>
    <property type="match status" value="1"/>
</dbReference>
<name>A0A1U9JYK1_9BURK</name>
<feature type="binding site" evidence="6">
    <location>
        <position position="71"/>
    </location>
    <ligand>
        <name>(6R)-10-formyltetrahydrofolate</name>
        <dbReference type="ChEBI" id="CHEBI:195366"/>
    </ligand>
</feature>
<organism evidence="8 9">
    <name type="scientific">Paenalcaligenes hominis</name>
    <dbReference type="NCBI Taxonomy" id="643674"/>
    <lineage>
        <taxon>Bacteria</taxon>
        <taxon>Pseudomonadati</taxon>
        <taxon>Pseudomonadota</taxon>
        <taxon>Betaproteobacteria</taxon>
        <taxon>Burkholderiales</taxon>
        <taxon>Alcaligenaceae</taxon>
        <taxon>Paenalcaligenes</taxon>
    </lineage>
</organism>
<dbReference type="PROSITE" id="PS00373">
    <property type="entry name" value="GART"/>
    <property type="match status" value="1"/>
</dbReference>
<feature type="domain" description="Formyl transferase N-terminal" evidence="7">
    <location>
        <begin position="9"/>
        <end position="188"/>
    </location>
</feature>
<dbReference type="Pfam" id="PF00551">
    <property type="entry name" value="Formyl_trans_N"/>
    <property type="match status" value="1"/>
</dbReference>
<feature type="active site" description="Proton donor" evidence="6">
    <location>
        <position position="115"/>
    </location>
</feature>
<comment type="pathway">
    <text evidence="1 6">Purine metabolism; IMP biosynthesis via de novo pathway; N(2)-formyl-N(1)-(5-phospho-D-ribosyl)glycinamide from N(1)-(5-phospho-D-ribosyl)glycinamide (10-formyl THF route): step 1/1.</text>
</comment>
<dbReference type="InterPro" id="IPR001555">
    <property type="entry name" value="GART_AS"/>
</dbReference>
<evidence type="ECO:0000256" key="1">
    <source>
        <dbReference type="ARBA" id="ARBA00005054"/>
    </source>
</evidence>
<accession>A0A1U9JYK1</accession>
<dbReference type="GO" id="GO:0005829">
    <property type="term" value="C:cytosol"/>
    <property type="evidence" value="ECO:0007669"/>
    <property type="project" value="TreeGrafter"/>
</dbReference>
<dbReference type="HAMAP" id="MF_01930">
    <property type="entry name" value="PurN"/>
    <property type="match status" value="1"/>
</dbReference>
<dbReference type="InterPro" id="IPR036477">
    <property type="entry name" value="Formyl_transf_N_sf"/>
</dbReference>
<dbReference type="UniPathway" id="UPA00074">
    <property type="reaction ID" value="UER00126"/>
</dbReference>
<feature type="site" description="Raises pKa of active site His" evidence="6">
    <location>
        <position position="151"/>
    </location>
</feature>
<reference evidence="8 9" key="1">
    <citation type="submission" date="2017-01" db="EMBL/GenBank/DDBJ databases">
        <title>Complete Genome Sequence of Paenalcaligenes hominis, Isolated from a paraplegic Patient with neurogenic bladder.</title>
        <authorList>
            <person name="Mukhopadhyay R."/>
            <person name="Joaquin J."/>
            <person name="Hogue R."/>
            <person name="Kilaru A."/>
            <person name="Jospin G."/>
            <person name="Mars K."/>
            <person name="Eisen J.A."/>
            <person name="Chaturvedi V."/>
        </authorList>
    </citation>
    <scope>NUCLEOTIDE SEQUENCE [LARGE SCALE GENOMIC DNA]</scope>
    <source>
        <strain evidence="8 9">15S00501</strain>
    </source>
</reference>
<evidence type="ECO:0000256" key="4">
    <source>
        <dbReference type="ARBA" id="ARBA00038440"/>
    </source>
</evidence>
<evidence type="ECO:0000259" key="7">
    <source>
        <dbReference type="Pfam" id="PF00551"/>
    </source>
</evidence>
<comment type="catalytic activity">
    <reaction evidence="5 6">
        <text>N(1)-(5-phospho-beta-D-ribosyl)glycinamide + (6R)-10-formyltetrahydrofolate = N(2)-formyl-N(1)-(5-phospho-beta-D-ribosyl)glycinamide + (6S)-5,6,7,8-tetrahydrofolate + H(+)</text>
        <dbReference type="Rhea" id="RHEA:15053"/>
        <dbReference type="ChEBI" id="CHEBI:15378"/>
        <dbReference type="ChEBI" id="CHEBI:57453"/>
        <dbReference type="ChEBI" id="CHEBI:143788"/>
        <dbReference type="ChEBI" id="CHEBI:147286"/>
        <dbReference type="ChEBI" id="CHEBI:195366"/>
        <dbReference type="EC" id="2.1.2.2"/>
    </reaction>
</comment>
<keyword evidence="2 6" id="KW-0808">Transferase</keyword>
<feature type="binding site" evidence="6">
    <location>
        <position position="113"/>
    </location>
    <ligand>
        <name>(6R)-10-formyltetrahydrofolate</name>
        <dbReference type="ChEBI" id="CHEBI:195366"/>
    </ligand>
</feature>
<feature type="binding site" evidence="6">
    <location>
        <begin position="96"/>
        <end position="99"/>
    </location>
    <ligand>
        <name>(6R)-10-formyltetrahydrofolate</name>
        <dbReference type="ChEBI" id="CHEBI:195366"/>
    </ligand>
</feature>
<dbReference type="OrthoDB" id="9806170at2"/>
<dbReference type="NCBIfam" id="TIGR00639">
    <property type="entry name" value="PurN"/>
    <property type="match status" value="1"/>
</dbReference>
<proteinExistence type="inferred from homology"/>